<accession>A0A4P6KC44</accession>
<evidence type="ECO:0000313" key="7">
    <source>
        <dbReference type="Proteomes" id="UP000289260"/>
    </source>
</evidence>
<name>A0A4P6KC44_9MICO</name>
<dbReference type="Gene3D" id="3.40.50.1980">
    <property type="entry name" value="Nitrogenase molybdenum iron protein domain"/>
    <property type="match status" value="2"/>
</dbReference>
<organism evidence="6 7">
    <name type="scientific">Leucobacter triazinivorans</name>
    <dbReference type="NCBI Taxonomy" id="1784719"/>
    <lineage>
        <taxon>Bacteria</taxon>
        <taxon>Bacillati</taxon>
        <taxon>Actinomycetota</taxon>
        <taxon>Actinomycetes</taxon>
        <taxon>Micrococcales</taxon>
        <taxon>Microbacteriaceae</taxon>
        <taxon>Leucobacter</taxon>
    </lineage>
</organism>
<keyword evidence="7" id="KW-1185">Reference proteome</keyword>
<protein>
    <submittedName>
        <fullName evidence="6">Iron-siderophore ABC transporter substrate-binding protein</fullName>
    </submittedName>
</protein>
<keyword evidence="3" id="KW-0813">Transport</keyword>
<evidence type="ECO:0000256" key="1">
    <source>
        <dbReference type="ARBA" id="ARBA00004196"/>
    </source>
</evidence>
<dbReference type="KEGG" id="ltr:EVS81_00260"/>
<evidence type="ECO:0000313" key="6">
    <source>
        <dbReference type="EMBL" id="QBE47461.1"/>
    </source>
</evidence>
<dbReference type="GO" id="GO:0030288">
    <property type="term" value="C:outer membrane-bounded periplasmic space"/>
    <property type="evidence" value="ECO:0007669"/>
    <property type="project" value="TreeGrafter"/>
</dbReference>
<comment type="subcellular location">
    <subcellularLocation>
        <location evidence="1">Cell envelope</location>
    </subcellularLocation>
</comment>
<dbReference type="InterPro" id="IPR051313">
    <property type="entry name" value="Bact_iron-sidero_bind"/>
</dbReference>
<dbReference type="PROSITE" id="PS50983">
    <property type="entry name" value="FE_B12_PBP"/>
    <property type="match status" value="1"/>
</dbReference>
<evidence type="ECO:0000256" key="3">
    <source>
        <dbReference type="ARBA" id="ARBA00022448"/>
    </source>
</evidence>
<dbReference type="GO" id="GO:1901678">
    <property type="term" value="P:iron coordination entity transport"/>
    <property type="evidence" value="ECO:0007669"/>
    <property type="project" value="UniProtKB-ARBA"/>
</dbReference>
<evidence type="ECO:0000259" key="5">
    <source>
        <dbReference type="PROSITE" id="PS50983"/>
    </source>
</evidence>
<sequence length="365" mass="38455">MWRAKGAPRASGSTSHRKGALVRISRLLCGAAALTLAAGLASCSTETPTAAVARGSGEGFPIEIEHVYGTTTIAEQPERVATVAWANHEVPLALGVVPVGMSKATWGDDDGDGVLPWVEDRLEELDAEPPVLFDETDGIDFEAVADTEPDVILAAYSGLTEEDYRTLSKIAPVVAYPETPWGTSMEDMIALNATALGMQQQGEALTADLHAQIDESLAAHPELEGKKLLFAYLNPSDLSTIGFYTVHDTRPGFLAGLGLPQPAIVEEESAKTEEFYVELSSDVADRFDDVDVVVTYGDAEGAFVAQIQADPLLSKIPAVAEGRIAILEDATPLAASANPSPLSIGWGIDDYFALLAAATSGQSGE</sequence>
<feature type="domain" description="Fe/B12 periplasmic-binding" evidence="5">
    <location>
        <begin position="79"/>
        <end position="359"/>
    </location>
</feature>
<reference evidence="6 7" key="1">
    <citation type="submission" date="2019-02" db="EMBL/GenBank/DDBJ databases">
        <authorList>
            <person name="Sun L."/>
            <person name="Pan D."/>
            <person name="Wu X."/>
        </authorList>
    </citation>
    <scope>NUCLEOTIDE SEQUENCE [LARGE SCALE GENOMIC DNA]</scope>
    <source>
        <strain evidence="6 7">JW-1</strain>
    </source>
</reference>
<dbReference type="EMBL" id="CP035806">
    <property type="protein sequence ID" value="QBE47461.1"/>
    <property type="molecule type" value="Genomic_DNA"/>
</dbReference>
<dbReference type="AlphaFoldDB" id="A0A4P6KC44"/>
<dbReference type="InterPro" id="IPR002491">
    <property type="entry name" value="ABC_transptr_periplasmic_BD"/>
</dbReference>
<evidence type="ECO:0000256" key="2">
    <source>
        <dbReference type="ARBA" id="ARBA00008814"/>
    </source>
</evidence>
<gene>
    <name evidence="6" type="ORF">EVS81_00260</name>
</gene>
<dbReference type="SUPFAM" id="SSF53807">
    <property type="entry name" value="Helical backbone' metal receptor"/>
    <property type="match status" value="1"/>
</dbReference>
<evidence type="ECO:0000256" key="4">
    <source>
        <dbReference type="ARBA" id="ARBA00022729"/>
    </source>
</evidence>
<comment type="similarity">
    <text evidence="2">Belongs to the bacterial solute-binding protein 8 family.</text>
</comment>
<keyword evidence="4" id="KW-0732">Signal</keyword>
<dbReference type="Proteomes" id="UP000289260">
    <property type="component" value="Chromosome"/>
</dbReference>
<dbReference type="PANTHER" id="PTHR30532:SF24">
    <property type="entry name" value="FERRIC ENTEROBACTIN-BINDING PERIPLASMIC PROTEIN FEPB"/>
    <property type="match status" value="1"/>
</dbReference>
<dbReference type="Pfam" id="PF01497">
    <property type="entry name" value="Peripla_BP_2"/>
    <property type="match status" value="1"/>
</dbReference>
<dbReference type="PANTHER" id="PTHR30532">
    <property type="entry name" value="IRON III DICITRATE-BINDING PERIPLASMIC PROTEIN"/>
    <property type="match status" value="1"/>
</dbReference>
<proteinExistence type="inferred from homology"/>
<dbReference type="OrthoDB" id="1846031at2"/>